<dbReference type="Gene3D" id="3.40.50.1010">
    <property type="entry name" value="5'-nuclease"/>
    <property type="match status" value="1"/>
</dbReference>
<evidence type="ECO:0000256" key="8">
    <source>
        <dbReference type="PIRSR" id="PIRSR037125-1"/>
    </source>
</evidence>
<dbReference type="InterPro" id="IPR033411">
    <property type="entry name" value="Ribonuclease_PIN"/>
</dbReference>
<accession>A0AAD9MI87</accession>
<feature type="binding site" evidence="8">
    <location>
        <position position="363"/>
    </location>
    <ligand>
        <name>Zn(2+)</name>
        <dbReference type="ChEBI" id="CHEBI:29105"/>
    </ligand>
</feature>
<keyword evidence="13" id="KW-1185">Reference proteome</keyword>
<dbReference type="InterPro" id="IPR039907">
    <property type="entry name" value="NOB1"/>
</dbReference>
<dbReference type="PANTHER" id="PTHR12814:SF2">
    <property type="entry name" value="RNA-BINDING PROTEIN NOB1"/>
    <property type="match status" value="1"/>
</dbReference>
<gene>
    <name evidence="12" type="ORF">P8C59_008349</name>
</gene>
<feature type="compositionally biased region" description="Polar residues" evidence="9">
    <location>
        <begin position="216"/>
        <end position="228"/>
    </location>
</feature>
<keyword evidence="2" id="KW-0540">Nuclease</keyword>
<feature type="binding site" evidence="8">
    <location>
        <position position="345"/>
    </location>
    <ligand>
        <name>Zn(2+)</name>
        <dbReference type="ChEBI" id="CHEBI:29105"/>
    </ligand>
</feature>
<evidence type="ECO:0000259" key="11">
    <source>
        <dbReference type="Pfam" id="PF17146"/>
    </source>
</evidence>
<evidence type="ECO:0000313" key="12">
    <source>
        <dbReference type="EMBL" id="KAK2074118.1"/>
    </source>
</evidence>
<evidence type="ECO:0000256" key="3">
    <source>
        <dbReference type="ARBA" id="ARBA00022723"/>
    </source>
</evidence>
<dbReference type="GO" id="GO:0046872">
    <property type="term" value="F:metal ion binding"/>
    <property type="evidence" value="ECO:0007669"/>
    <property type="project" value="UniProtKB-UniRule"/>
</dbReference>
<evidence type="ECO:0000256" key="6">
    <source>
        <dbReference type="ARBA" id="ARBA00023242"/>
    </source>
</evidence>
<dbReference type="PANTHER" id="PTHR12814">
    <property type="entry name" value="RNA-BINDING PROTEIN NOB1"/>
    <property type="match status" value="1"/>
</dbReference>
<dbReference type="InterPro" id="IPR036283">
    <property type="entry name" value="NOB1_Zf-like_sf"/>
</dbReference>
<dbReference type="GO" id="GO:0030688">
    <property type="term" value="C:preribosome, small subunit precursor"/>
    <property type="evidence" value="ECO:0007669"/>
    <property type="project" value="TreeGrafter"/>
</dbReference>
<dbReference type="Gene3D" id="6.20.210.10">
    <property type="entry name" value="Nin one binding (NOB1), Zn-ribbon-like"/>
    <property type="match status" value="1"/>
</dbReference>
<dbReference type="EMBL" id="JAQQPM010000007">
    <property type="protein sequence ID" value="KAK2074118.1"/>
    <property type="molecule type" value="Genomic_DNA"/>
</dbReference>
<comment type="similarity">
    <text evidence="1 7">Belongs to the NOB1 family.</text>
</comment>
<feature type="compositionally biased region" description="Acidic residues" evidence="9">
    <location>
        <begin position="264"/>
        <end position="278"/>
    </location>
</feature>
<dbReference type="GO" id="GO:0030490">
    <property type="term" value="P:maturation of SSU-rRNA"/>
    <property type="evidence" value="ECO:0007669"/>
    <property type="project" value="TreeGrafter"/>
</dbReference>
<dbReference type="PIRSF" id="PIRSF037125">
    <property type="entry name" value="D-site_20S_pre-rRNA_nuclease"/>
    <property type="match status" value="1"/>
</dbReference>
<dbReference type="CDD" id="cd09876">
    <property type="entry name" value="PIN_Nob1-like"/>
    <property type="match status" value="1"/>
</dbReference>
<dbReference type="Pfam" id="PF08772">
    <property type="entry name" value="Zn_ribbon_NOB1"/>
    <property type="match status" value="1"/>
</dbReference>
<evidence type="ECO:0000256" key="7">
    <source>
        <dbReference type="PIRNR" id="PIRNR037125"/>
    </source>
</evidence>
<dbReference type="GO" id="GO:0016787">
    <property type="term" value="F:hydrolase activity"/>
    <property type="evidence" value="ECO:0007669"/>
    <property type="project" value="UniProtKB-KW"/>
</dbReference>
<organism evidence="12 13">
    <name type="scientific">Phyllachora maydis</name>
    <dbReference type="NCBI Taxonomy" id="1825666"/>
    <lineage>
        <taxon>Eukaryota</taxon>
        <taxon>Fungi</taxon>
        <taxon>Dikarya</taxon>
        <taxon>Ascomycota</taxon>
        <taxon>Pezizomycotina</taxon>
        <taxon>Sordariomycetes</taxon>
        <taxon>Sordariomycetidae</taxon>
        <taxon>Phyllachorales</taxon>
        <taxon>Phyllachoraceae</taxon>
        <taxon>Phyllachora</taxon>
    </lineage>
</organism>
<dbReference type="GO" id="GO:0005737">
    <property type="term" value="C:cytoplasm"/>
    <property type="evidence" value="ECO:0007669"/>
    <property type="project" value="UniProtKB-ARBA"/>
</dbReference>
<feature type="binding site" evidence="8">
    <location>
        <position position="348"/>
    </location>
    <ligand>
        <name>Zn(2+)</name>
        <dbReference type="ChEBI" id="CHEBI:29105"/>
    </ligand>
</feature>
<dbReference type="Proteomes" id="UP001217918">
    <property type="component" value="Unassembled WGS sequence"/>
</dbReference>
<feature type="region of interest" description="Disordered" evidence="9">
    <location>
        <begin position="249"/>
        <end position="283"/>
    </location>
</feature>
<feature type="region of interest" description="Disordered" evidence="9">
    <location>
        <begin position="460"/>
        <end position="485"/>
    </location>
</feature>
<dbReference type="AlphaFoldDB" id="A0AAD9MI87"/>
<feature type="binding site" evidence="8">
    <location>
        <position position="360"/>
    </location>
    <ligand>
        <name>Zn(2+)</name>
        <dbReference type="ChEBI" id="CHEBI:29105"/>
    </ligand>
</feature>
<evidence type="ECO:0000256" key="1">
    <source>
        <dbReference type="ARBA" id="ARBA00005858"/>
    </source>
</evidence>
<keyword evidence="4" id="KW-0378">Hydrolase</keyword>
<evidence type="ECO:0000259" key="10">
    <source>
        <dbReference type="Pfam" id="PF08772"/>
    </source>
</evidence>
<dbReference type="FunFam" id="3.40.50.1010:FF:000020">
    <property type="entry name" value="20S-pre-rRNA D-site endonuclease NOB1"/>
    <property type="match status" value="1"/>
</dbReference>
<feature type="compositionally biased region" description="Basic and acidic residues" evidence="9">
    <location>
        <begin position="196"/>
        <end position="211"/>
    </location>
</feature>
<feature type="domain" description="Ribonuclease PIN" evidence="11">
    <location>
        <begin position="39"/>
        <end position="130"/>
    </location>
</feature>
<dbReference type="SUPFAM" id="SSF144206">
    <property type="entry name" value="NOB1 zinc finger-like"/>
    <property type="match status" value="1"/>
</dbReference>
<comment type="function">
    <text evidence="7">Required for the synthesis of 40S ribosome subunits. Has a role in processing 20S pre-rRNA into the mature 18S rRNA, where it is required for cleavage at the 3' end of the mature 18S rRNA (D-site). Accompanies the 20S pre-rRNA from the nucleus to the cytoplasm.</text>
</comment>
<feature type="compositionally biased region" description="Low complexity" evidence="9">
    <location>
        <begin position="20"/>
        <end position="33"/>
    </location>
</feature>
<dbReference type="GO" id="GO:0004521">
    <property type="term" value="F:RNA endonuclease activity"/>
    <property type="evidence" value="ECO:0007669"/>
    <property type="project" value="UniProtKB-UniRule"/>
</dbReference>
<protein>
    <recommendedName>
        <fullName evidence="7">20S-pre-rRNA D-site endonuclease NOB1</fullName>
    </recommendedName>
</protein>
<feature type="region of interest" description="Disordered" evidence="9">
    <location>
        <begin position="139"/>
        <end position="235"/>
    </location>
</feature>
<feature type="domain" description="Nin one binding (NOB1) Zn-ribbon-like" evidence="10">
    <location>
        <begin position="335"/>
        <end position="406"/>
    </location>
</feature>
<comment type="subcellular location">
    <subcellularLocation>
        <location evidence="7">Nucleus</location>
        <location evidence="7">Nucleolus</location>
    </subcellularLocation>
</comment>
<evidence type="ECO:0000256" key="2">
    <source>
        <dbReference type="ARBA" id="ARBA00022722"/>
    </source>
</evidence>
<sequence>MPCVTDGVDPAPASGPAPGPATTTSGSPAATPSKPIHALVLDSGPLIRNDIAASTLLAEAEELYTIPSVVSEIRDEATRSRFQTTLQPFLKLRTPRPASIQFVTGFARRTGDLEVLSTPDVHLLALTYELECERNGGDWRLRREPKQGTLNGAPPRKEGQAGDSADGASKEVGQAMGAGEKTETTPDRGASPEAVSKWHAEDEPDGEREAVEASLDPQTPKSAQTSATPAEEPEKQLARLSLETSRVVDPAATAQHGSVRLEDGDQDGDDDEDDEDGEWITPSNIKRHKARENTSAVPEPIQRVLRAALLTTDNAMRNVALRINLNLLDSSCQRITTLKSWVLRCHGCFQVCKNLARQFCPNCGQATLTRVSCSTNAAGNFTLHLKQNFQWNKRGNVYSIPKPTHGSASGKQAHVRGGGKKGWGAELILAEDQKEYTRKAEEDRRTRYRDLMDEDYLPGILSGERKGGHGRIRVGAGRNVNARKR</sequence>
<evidence type="ECO:0000256" key="4">
    <source>
        <dbReference type="ARBA" id="ARBA00022801"/>
    </source>
</evidence>
<dbReference type="GO" id="GO:0005730">
    <property type="term" value="C:nucleolus"/>
    <property type="evidence" value="ECO:0007669"/>
    <property type="project" value="UniProtKB-SubCell"/>
</dbReference>
<comment type="caution">
    <text evidence="12">The sequence shown here is derived from an EMBL/GenBank/DDBJ whole genome shotgun (WGS) entry which is preliminary data.</text>
</comment>
<keyword evidence="6 7" id="KW-0539">Nucleus</keyword>
<proteinExistence type="inferred from homology"/>
<evidence type="ECO:0000313" key="13">
    <source>
        <dbReference type="Proteomes" id="UP001217918"/>
    </source>
</evidence>
<dbReference type="Pfam" id="PF17146">
    <property type="entry name" value="PIN_6"/>
    <property type="match status" value="1"/>
</dbReference>
<reference evidence="12" key="1">
    <citation type="journal article" date="2023" name="Mol. Plant Microbe Interact.">
        <title>Elucidating the Obligate Nature and Biological Capacity of an Invasive Fungal Corn Pathogen.</title>
        <authorList>
            <person name="MacCready J.S."/>
            <person name="Roggenkamp E.M."/>
            <person name="Gdanetz K."/>
            <person name="Chilvers M.I."/>
        </authorList>
    </citation>
    <scope>NUCLEOTIDE SEQUENCE</scope>
    <source>
        <strain evidence="12">PM02</strain>
    </source>
</reference>
<evidence type="ECO:0000256" key="9">
    <source>
        <dbReference type="SAM" id="MobiDB-lite"/>
    </source>
</evidence>
<keyword evidence="3 7" id="KW-0479">Metal-binding</keyword>
<evidence type="ECO:0000256" key="5">
    <source>
        <dbReference type="ARBA" id="ARBA00022833"/>
    </source>
</evidence>
<name>A0AAD9MI87_9PEZI</name>
<dbReference type="InterPro" id="IPR017117">
    <property type="entry name" value="Nob1_euk"/>
</dbReference>
<keyword evidence="5 7" id="KW-0862">Zinc</keyword>
<dbReference type="InterPro" id="IPR014881">
    <property type="entry name" value="NOB1_Zn-bd"/>
</dbReference>
<feature type="region of interest" description="Disordered" evidence="9">
    <location>
        <begin position="1"/>
        <end position="33"/>
    </location>
</feature>